<name>A0A398BNP7_9BACI</name>
<accession>A0A398BNP7</accession>
<evidence type="ECO:0000313" key="3">
    <source>
        <dbReference type="Proteomes" id="UP000265816"/>
    </source>
</evidence>
<gene>
    <name evidence="2" type="ORF">D1970_00300</name>
</gene>
<sequence length="63" mass="7457">MTTEETYRKLLADLQRDLTEIEHEMERLKGAYREKMDEYYKVSAGIYGIEAELDELKRIKGAD</sequence>
<organism evidence="2 3">
    <name type="scientific">Mesobacillus zeae</name>
    <dbReference type="NCBI Taxonomy" id="1917180"/>
    <lineage>
        <taxon>Bacteria</taxon>
        <taxon>Bacillati</taxon>
        <taxon>Bacillota</taxon>
        <taxon>Bacilli</taxon>
        <taxon>Bacillales</taxon>
        <taxon>Bacillaceae</taxon>
        <taxon>Mesobacillus</taxon>
    </lineage>
</organism>
<dbReference type="RefSeq" id="WP_119110888.1">
    <property type="nucleotide sequence ID" value="NZ_CBCSEO010000001.1"/>
</dbReference>
<keyword evidence="1" id="KW-0175">Coiled coil</keyword>
<dbReference type="EMBL" id="QWVT01000001">
    <property type="protein sequence ID" value="RID88976.1"/>
    <property type="molecule type" value="Genomic_DNA"/>
</dbReference>
<proteinExistence type="predicted"/>
<evidence type="ECO:0000256" key="1">
    <source>
        <dbReference type="SAM" id="Coils"/>
    </source>
</evidence>
<protein>
    <submittedName>
        <fullName evidence="2">Uncharacterized protein</fullName>
    </submittedName>
</protein>
<feature type="coiled-coil region" evidence="1">
    <location>
        <begin position="4"/>
        <end position="38"/>
    </location>
</feature>
<dbReference type="OrthoDB" id="9977178at2"/>
<comment type="caution">
    <text evidence="2">The sequence shown here is derived from an EMBL/GenBank/DDBJ whole genome shotgun (WGS) entry which is preliminary data.</text>
</comment>
<dbReference type="AlphaFoldDB" id="A0A398BNP7"/>
<keyword evidence="3" id="KW-1185">Reference proteome</keyword>
<reference evidence="2 3" key="1">
    <citation type="submission" date="2018-08" db="EMBL/GenBank/DDBJ databases">
        <title>Bacillus jemisoniae sp. nov., Bacillus chryseoplanitiae sp. nov., Bacillus resnikiae sp. nov., and Bacillus frankliniae sp. nov., isolated from Viking spacecraft and associated surfaces.</title>
        <authorList>
            <person name="Seuylemezian A."/>
            <person name="Vaishampayan P."/>
        </authorList>
    </citation>
    <scope>NUCLEOTIDE SEQUENCE [LARGE SCALE GENOMIC DNA]</scope>
    <source>
        <strain evidence="2 3">JJ-247</strain>
    </source>
</reference>
<dbReference type="Proteomes" id="UP000265816">
    <property type="component" value="Unassembled WGS sequence"/>
</dbReference>
<evidence type="ECO:0000313" key="2">
    <source>
        <dbReference type="EMBL" id="RID88976.1"/>
    </source>
</evidence>